<organism evidence="1 2">
    <name type="scientific">Methanobrevibacter woesei</name>
    <dbReference type="NCBI Taxonomy" id="190976"/>
    <lineage>
        <taxon>Archaea</taxon>
        <taxon>Methanobacteriati</taxon>
        <taxon>Methanobacteriota</taxon>
        <taxon>Methanomada group</taxon>
        <taxon>Methanobacteria</taxon>
        <taxon>Methanobacteriales</taxon>
        <taxon>Methanobacteriaceae</taxon>
        <taxon>Methanobrevibacter</taxon>
    </lineage>
</organism>
<proteinExistence type="predicted"/>
<dbReference type="EMBL" id="MZGU01000002">
    <property type="protein sequence ID" value="PWB87068.1"/>
    <property type="molecule type" value="Genomic_DNA"/>
</dbReference>
<evidence type="ECO:0000313" key="1">
    <source>
        <dbReference type="EMBL" id="PWB87068.1"/>
    </source>
</evidence>
<dbReference type="AlphaFoldDB" id="A0A2U1S9H6"/>
<comment type="caution">
    <text evidence="1">The sequence shown here is derived from an EMBL/GenBank/DDBJ whole genome shotgun (WGS) entry which is preliminary data.</text>
</comment>
<accession>A0A2U1S9H6</accession>
<reference evidence="1 2" key="1">
    <citation type="submission" date="2017-03" db="EMBL/GenBank/DDBJ databases">
        <title>Genome sequence of Methanobrevibacter wosei.</title>
        <authorList>
            <person name="Poehlein A."/>
            <person name="Seedorf H."/>
            <person name="Daniel R."/>
        </authorList>
    </citation>
    <scope>NUCLEOTIDE SEQUENCE [LARGE SCALE GENOMIC DNA]</scope>
    <source>
        <strain evidence="1 2">DSM 11979</strain>
    </source>
</reference>
<keyword evidence="2" id="KW-1185">Reference proteome</keyword>
<protein>
    <submittedName>
        <fullName evidence="1">Uncharacterized protein</fullName>
    </submittedName>
</protein>
<evidence type="ECO:0000313" key="2">
    <source>
        <dbReference type="Proteomes" id="UP000245577"/>
    </source>
</evidence>
<gene>
    <name evidence="1" type="ORF">MBBWO_01830</name>
</gene>
<name>A0A2U1S9H6_9EURY</name>
<dbReference type="RefSeq" id="WP_116669009.1">
    <property type="nucleotide sequence ID" value="NZ_MZGU01000002.1"/>
</dbReference>
<dbReference type="Proteomes" id="UP000245577">
    <property type="component" value="Unassembled WGS sequence"/>
</dbReference>
<sequence>MRFMFCPNCGMLKSNCICGYFNKTDKNKDHKIDKEVKADSPQKVFIPNRKYSNRLKSNKEKIIPKIIPPQSSNFQEKILSEILDSVKEGYKFIVLEANHKNSDTVVQLANNFESSIILTANEKSQMRYNRKYQLRKNFNIHLTNQIKFLDDFENIEKSNILIIDDAHRLDENIINLFSYTIDLSNYNKLINNFKCKVKDLPEKDYTLWIDFINYLSLDDEKIKRVVKCIKENPKNWICSYDDSYYYYNRLSFYPLNIGNLANEYYFSKSKTCILISSSILDFELFATELGLDSSQIKFIHYNLPVNSDKNKIYARKTVNMQNNNLSLLIPLIKNILERHNTEKGLILTNHRRYSEEIMGEIKSQRLLTYSDSKYYKQFKKFSESFNSVMVTDFLEDGIEFPYNQCKFQIIVKQHSYPNNERSKYKEKRCNWYSYKQIINLMEPLQRPITSEHDYCTTYILDEGILKSITKDIIHNNFIPNYIIDLIVDLDMENSRFVSDNIKKQFGVYYLFDYDKYKRHENKKIWAYKDYNKEIPNIHKEEFNYFTTKLMEAISELSNLIIDVKFNKLALVSVPSSTVERDNLATVKESINIIEKWYNEGKARSEFNCKKEIINCGNLLKRVIDVDTSHKNKRVSYIQHINSIAHEKNNILNEDDVAFIILDDVSTRGTIMNVCEDILINNGVKKENIYKFALFKTVW</sequence>